<evidence type="ECO:0008006" key="2">
    <source>
        <dbReference type="Google" id="ProtNLM"/>
    </source>
</evidence>
<gene>
    <name evidence="1" type="ORF">METZ01_LOCUS34725</name>
</gene>
<dbReference type="AlphaFoldDB" id="A0A381QR82"/>
<protein>
    <recommendedName>
        <fullName evidence="2">DUF3108 domain-containing protein</fullName>
    </recommendedName>
</protein>
<sequence length="165" mass="18538">MVPLSYNYLLTGISTEASSINYDWDAGLALSNENGENWPIKLTSGVLDELSHQFALRQQIKKGNTDTLEFQLIDGDEIELHRYRLVGKEVLNTALGKLNSTQIELAQVESNERTTKIWLADDWQYLLVKIEQLDQSGLRIKLELESATVSGNKVVPMLEPTGFAN</sequence>
<reference evidence="1" key="1">
    <citation type="submission" date="2018-05" db="EMBL/GenBank/DDBJ databases">
        <authorList>
            <person name="Lanie J.A."/>
            <person name="Ng W.-L."/>
            <person name="Kazmierczak K.M."/>
            <person name="Andrzejewski T.M."/>
            <person name="Davidsen T.M."/>
            <person name="Wayne K.J."/>
            <person name="Tettelin H."/>
            <person name="Glass J.I."/>
            <person name="Rusch D."/>
            <person name="Podicherti R."/>
            <person name="Tsui H.-C.T."/>
            <person name="Winkler M.E."/>
        </authorList>
    </citation>
    <scope>NUCLEOTIDE SEQUENCE</scope>
</reference>
<evidence type="ECO:0000313" key="1">
    <source>
        <dbReference type="EMBL" id="SUZ81871.1"/>
    </source>
</evidence>
<dbReference type="InterPro" id="IPR021457">
    <property type="entry name" value="DUF3108"/>
</dbReference>
<organism evidence="1">
    <name type="scientific">marine metagenome</name>
    <dbReference type="NCBI Taxonomy" id="408172"/>
    <lineage>
        <taxon>unclassified sequences</taxon>
        <taxon>metagenomes</taxon>
        <taxon>ecological metagenomes</taxon>
    </lineage>
</organism>
<dbReference type="Pfam" id="PF11306">
    <property type="entry name" value="DUF3108"/>
    <property type="match status" value="1"/>
</dbReference>
<proteinExistence type="predicted"/>
<name>A0A381QR82_9ZZZZ</name>
<dbReference type="EMBL" id="UINC01001483">
    <property type="protein sequence ID" value="SUZ81871.1"/>
    <property type="molecule type" value="Genomic_DNA"/>
</dbReference>
<accession>A0A381QR82</accession>